<dbReference type="PANTHER" id="PTHR38776:SF1">
    <property type="entry name" value="MLTA-INTERACTING PROTEIN-RELATED"/>
    <property type="match status" value="1"/>
</dbReference>
<evidence type="ECO:0000256" key="2">
    <source>
        <dbReference type="ARBA" id="ARBA00005722"/>
    </source>
</evidence>
<dbReference type="AlphaFoldDB" id="A0AA45W7G4"/>
<keyword evidence="3 6" id="KW-0732">Signal</keyword>
<evidence type="ECO:0000256" key="6">
    <source>
        <dbReference type="SAM" id="SignalP"/>
    </source>
</evidence>
<dbReference type="PANTHER" id="PTHR38776">
    <property type="entry name" value="MLTA-INTERACTING PROTEIN-RELATED"/>
    <property type="match status" value="1"/>
</dbReference>
<evidence type="ECO:0000313" key="9">
    <source>
        <dbReference type="Proteomes" id="UP000186216"/>
    </source>
</evidence>
<evidence type="ECO:0000256" key="4">
    <source>
        <dbReference type="ARBA" id="ARBA00023136"/>
    </source>
</evidence>
<feature type="signal peptide" evidence="6">
    <location>
        <begin position="1"/>
        <end position="33"/>
    </location>
</feature>
<keyword evidence="10" id="KW-1185">Reference proteome</keyword>
<sequence>MRKRVLPRSKDLIRNSPLLLCAALMVAAAQASAQDFDDDSASDGKWEFVLGAGGFYEPTFEGAKNYETTGLPYFSITYDDRYSLGIEGLSAKFYDSGTLGLTAKIGYEFDRDEADDPHLAGLGDIEGGATLGFGVDYAAGPIDLYADLERSFGDSDGIIGKFGAEVSRPVGQFLLGANLSTTWGNDNHMQSYFGVTAAQSASSGLAAYEAGAGFKRVDLELSATYAFSENWMLLGQIEIGELIGDAAHSPIVQNTTQTSAGIFVAYSF</sequence>
<dbReference type="Proteomes" id="UP000186216">
    <property type="component" value="Unassembled WGS sequence"/>
</dbReference>
<comment type="similarity">
    <text evidence="2">Belongs to the MipA/OmpV family.</text>
</comment>
<protein>
    <submittedName>
        <fullName evidence="8">MipA/OmpV family protein</fullName>
    </submittedName>
    <submittedName>
        <fullName evidence="7">Outer membrane scaffolding protein for murein synthesis, MipA/OmpV family</fullName>
    </submittedName>
</protein>
<reference evidence="8 10" key="2">
    <citation type="submission" date="2021-01" db="EMBL/GenBank/DDBJ databases">
        <title>Biogeographic distribution of Paracoccus.</title>
        <authorList>
            <person name="Hollensteiner J."/>
            <person name="Leineberger J."/>
            <person name="Brinkhoff T."/>
            <person name="Daniel R."/>
        </authorList>
    </citation>
    <scope>NUCLEOTIDE SEQUENCE [LARGE SCALE GENOMIC DNA]</scope>
    <source>
        <strain evidence="8 10">DSM 18447</strain>
    </source>
</reference>
<dbReference type="EMBL" id="CP067140">
    <property type="protein sequence ID" value="WCR02742.1"/>
    <property type="molecule type" value="Genomic_DNA"/>
</dbReference>
<name>A0AA45W7G4_9RHOB</name>
<accession>A0AA45W7G4</accession>
<evidence type="ECO:0000256" key="5">
    <source>
        <dbReference type="ARBA" id="ARBA00023237"/>
    </source>
</evidence>
<evidence type="ECO:0000256" key="1">
    <source>
        <dbReference type="ARBA" id="ARBA00004442"/>
    </source>
</evidence>
<gene>
    <name evidence="8" type="ORF">JHX88_18170</name>
    <name evidence="7" type="ORF">SAMN05421772_11719</name>
</gene>
<dbReference type="Proteomes" id="UP001215549">
    <property type="component" value="Chromosome"/>
</dbReference>
<dbReference type="GO" id="GO:0009279">
    <property type="term" value="C:cell outer membrane"/>
    <property type="evidence" value="ECO:0007669"/>
    <property type="project" value="UniProtKB-SubCell"/>
</dbReference>
<keyword evidence="4" id="KW-0472">Membrane</keyword>
<proteinExistence type="inferred from homology"/>
<reference evidence="7 9" key="1">
    <citation type="submission" date="2017-01" db="EMBL/GenBank/DDBJ databases">
        <authorList>
            <person name="Varghese N."/>
            <person name="Submissions S."/>
        </authorList>
    </citation>
    <scope>NUCLEOTIDE SEQUENCE [LARGE SCALE GENOMIC DNA]</scope>
    <source>
        <strain evidence="7 9">DSM 18447</strain>
    </source>
</reference>
<evidence type="ECO:0000313" key="8">
    <source>
        <dbReference type="EMBL" id="WCR02742.1"/>
    </source>
</evidence>
<keyword evidence="5" id="KW-0998">Cell outer membrane</keyword>
<evidence type="ECO:0000313" key="10">
    <source>
        <dbReference type="Proteomes" id="UP001215549"/>
    </source>
</evidence>
<feature type="chain" id="PRO_5041324881" evidence="6">
    <location>
        <begin position="34"/>
        <end position="268"/>
    </location>
</feature>
<dbReference type="InterPro" id="IPR010583">
    <property type="entry name" value="MipA"/>
</dbReference>
<comment type="subcellular location">
    <subcellularLocation>
        <location evidence="1">Cell outer membrane</location>
    </subcellularLocation>
</comment>
<dbReference type="RefSeq" id="WP_076527858.1">
    <property type="nucleotide sequence ID" value="NZ_CP067140.1"/>
</dbReference>
<dbReference type="Pfam" id="PF06629">
    <property type="entry name" value="MipA"/>
    <property type="match status" value="1"/>
</dbReference>
<evidence type="ECO:0000256" key="3">
    <source>
        <dbReference type="ARBA" id="ARBA00022729"/>
    </source>
</evidence>
<dbReference type="EMBL" id="FTOU01000017">
    <property type="protein sequence ID" value="SIT08971.1"/>
    <property type="molecule type" value="Genomic_DNA"/>
</dbReference>
<evidence type="ECO:0000313" key="7">
    <source>
        <dbReference type="EMBL" id="SIT08971.1"/>
    </source>
</evidence>
<organism evidence="7 9">
    <name type="scientific">Paracoccus saliphilus</name>
    <dbReference type="NCBI Taxonomy" id="405559"/>
    <lineage>
        <taxon>Bacteria</taxon>
        <taxon>Pseudomonadati</taxon>
        <taxon>Pseudomonadota</taxon>
        <taxon>Alphaproteobacteria</taxon>
        <taxon>Rhodobacterales</taxon>
        <taxon>Paracoccaceae</taxon>
        <taxon>Paracoccus</taxon>
    </lineage>
</organism>